<dbReference type="EMBL" id="KN831947">
    <property type="protein sequence ID" value="KIO13034.1"/>
    <property type="molecule type" value="Genomic_DNA"/>
</dbReference>
<feature type="domain" description="C2H2-type" evidence="6">
    <location>
        <begin position="561"/>
        <end position="584"/>
    </location>
</feature>
<dbReference type="Proteomes" id="UP000054217">
    <property type="component" value="Unassembled WGS sequence"/>
</dbReference>
<dbReference type="PANTHER" id="PTHR23235">
    <property type="entry name" value="KRUEPPEL-LIKE TRANSCRIPTION FACTOR"/>
    <property type="match status" value="1"/>
</dbReference>
<dbReference type="HOGENOM" id="CLU_031566_0_0_1"/>
<accession>A0A0C3PVY3</accession>
<dbReference type="FunFam" id="3.30.160.60:FF:000515">
    <property type="entry name" value="early growth response protein 4"/>
    <property type="match status" value="1"/>
</dbReference>
<dbReference type="InterPro" id="IPR013087">
    <property type="entry name" value="Znf_C2H2_type"/>
</dbReference>
<dbReference type="GO" id="GO:0000981">
    <property type="term" value="F:DNA-binding transcription factor activity, RNA polymerase II-specific"/>
    <property type="evidence" value="ECO:0007669"/>
    <property type="project" value="TreeGrafter"/>
</dbReference>
<keyword evidence="3" id="KW-0862">Zinc</keyword>
<dbReference type="OrthoDB" id="8117402at2759"/>
<name>A0A0C3PVY3_PISTI</name>
<dbReference type="SUPFAM" id="SSF57667">
    <property type="entry name" value="beta-beta-alpha zinc fingers"/>
    <property type="match status" value="1"/>
</dbReference>
<feature type="region of interest" description="Disordered" evidence="5">
    <location>
        <begin position="317"/>
        <end position="368"/>
    </location>
</feature>
<feature type="domain" description="C2H2-type" evidence="6">
    <location>
        <begin position="533"/>
        <end position="560"/>
    </location>
</feature>
<dbReference type="PROSITE" id="PS00028">
    <property type="entry name" value="ZINC_FINGER_C2H2_1"/>
    <property type="match status" value="2"/>
</dbReference>
<dbReference type="InterPro" id="IPR036236">
    <property type="entry name" value="Znf_C2H2_sf"/>
</dbReference>
<dbReference type="PANTHER" id="PTHR23235:SF120">
    <property type="entry name" value="KRUPPEL-LIKE FACTOR 15"/>
    <property type="match status" value="1"/>
</dbReference>
<gene>
    <name evidence="7" type="ORF">M404DRAFT_993997</name>
</gene>
<dbReference type="PROSITE" id="PS50157">
    <property type="entry name" value="ZINC_FINGER_C2H2_2"/>
    <property type="match status" value="3"/>
</dbReference>
<evidence type="ECO:0000256" key="4">
    <source>
        <dbReference type="PROSITE-ProRule" id="PRU00042"/>
    </source>
</evidence>
<dbReference type="SMART" id="SM00355">
    <property type="entry name" value="ZnF_C2H2"/>
    <property type="match status" value="3"/>
</dbReference>
<feature type="domain" description="C2H2-type" evidence="6">
    <location>
        <begin position="503"/>
        <end position="532"/>
    </location>
</feature>
<keyword evidence="2 4" id="KW-0863">Zinc-finger</keyword>
<reference evidence="7 8" key="1">
    <citation type="submission" date="2014-04" db="EMBL/GenBank/DDBJ databases">
        <authorList>
            <consortium name="DOE Joint Genome Institute"/>
            <person name="Kuo A."/>
            <person name="Kohler A."/>
            <person name="Costa M.D."/>
            <person name="Nagy L.G."/>
            <person name="Floudas D."/>
            <person name="Copeland A."/>
            <person name="Barry K.W."/>
            <person name="Cichocki N."/>
            <person name="Veneault-Fourrey C."/>
            <person name="LaButti K."/>
            <person name="Lindquist E.A."/>
            <person name="Lipzen A."/>
            <person name="Lundell T."/>
            <person name="Morin E."/>
            <person name="Murat C."/>
            <person name="Sun H."/>
            <person name="Tunlid A."/>
            <person name="Henrissat B."/>
            <person name="Grigoriev I.V."/>
            <person name="Hibbett D.S."/>
            <person name="Martin F."/>
            <person name="Nordberg H.P."/>
            <person name="Cantor M.N."/>
            <person name="Hua S.X."/>
        </authorList>
    </citation>
    <scope>NUCLEOTIDE SEQUENCE [LARGE SCALE GENOMIC DNA]</scope>
    <source>
        <strain evidence="7 8">Marx 270</strain>
    </source>
</reference>
<evidence type="ECO:0000256" key="5">
    <source>
        <dbReference type="SAM" id="MobiDB-lite"/>
    </source>
</evidence>
<feature type="compositionally biased region" description="Polar residues" evidence="5">
    <location>
        <begin position="395"/>
        <end position="412"/>
    </location>
</feature>
<feature type="region of interest" description="Disordered" evidence="5">
    <location>
        <begin position="1"/>
        <end position="37"/>
    </location>
</feature>
<keyword evidence="1" id="KW-0479">Metal-binding</keyword>
<sequence length="605" mass="67738">MKRYRNTISPNISPDCTTTNFKPRNARATPALHHPPTETSTLHFKYLNTIQDYTDTLHPISGLGISYTTDTTSVKGDSRGQRDPCQQLVNPMQVGGKGVLGFSPVLPSTQGIDAPPVDLPSTMAFTFSSPLPSIMNYAANHPLTSAMPCSSRFKFDAPIDLFDDVRHISAIPIGLVADVNMHDFYLSVVPPLATVNPLDTLRSSPYPEWLNQTPLLPTKTAADQITEGPTFDFPSSTTFDVLRNSITRSASEVVRPIIGIPPTLQDFPSSTALNVLEHSITRLTSEEVKPVICIPATLQELPSPTAFNILEHSITQSTSKEGKPIIRSSPLPQKFPSSTAPNGLEHSITRSTSEEDKPIIRSPPTQREFPLSTTFNLLKHSITPSASEEDKLINCSPSTPQEPIRESQQPSPKSDVGYLHHDHTYIFPEPPALGNDDDHARVSSPDEMHFSPVLNAHHGVELRELKRRAEQYRLNNPGQDLTRSWLAHFAGQLSQRGELLDDYRCYVVGCEQRNKRKDHILVHVGAHVDQRPFACSVCSDRFLRKNECKRHEASHGGYRPYSCDVCGRRFSRKDLVKKHLKRVHWIWDDMFSEMRMEKRVKLDID</sequence>
<evidence type="ECO:0000259" key="6">
    <source>
        <dbReference type="PROSITE" id="PS50157"/>
    </source>
</evidence>
<dbReference type="Gene3D" id="3.30.160.60">
    <property type="entry name" value="Classic Zinc Finger"/>
    <property type="match status" value="1"/>
</dbReference>
<reference evidence="8" key="2">
    <citation type="submission" date="2015-01" db="EMBL/GenBank/DDBJ databases">
        <title>Evolutionary Origins and Diversification of the Mycorrhizal Mutualists.</title>
        <authorList>
            <consortium name="DOE Joint Genome Institute"/>
            <consortium name="Mycorrhizal Genomics Consortium"/>
            <person name="Kohler A."/>
            <person name="Kuo A."/>
            <person name="Nagy L.G."/>
            <person name="Floudas D."/>
            <person name="Copeland A."/>
            <person name="Barry K.W."/>
            <person name="Cichocki N."/>
            <person name="Veneault-Fourrey C."/>
            <person name="LaButti K."/>
            <person name="Lindquist E.A."/>
            <person name="Lipzen A."/>
            <person name="Lundell T."/>
            <person name="Morin E."/>
            <person name="Murat C."/>
            <person name="Riley R."/>
            <person name="Ohm R."/>
            <person name="Sun H."/>
            <person name="Tunlid A."/>
            <person name="Henrissat B."/>
            <person name="Grigoriev I.V."/>
            <person name="Hibbett D.S."/>
            <person name="Martin F."/>
        </authorList>
    </citation>
    <scope>NUCLEOTIDE SEQUENCE [LARGE SCALE GENOMIC DNA]</scope>
    <source>
        <strain evidence="8">Marx 270</strain>
    </source>
</reference>
<organism evidence="7 8">
    <name type="scientific">Pisolithus tinctorius Marx 270</name>
    <dbReference type="NCBI Taxonomy" id="870435"/>
    <lineage>
        <taxon>Eukaryota</taxon>
        <taxon>Fungi</taxon>
        <taxon>Dikarya</taxon>
        <taxon>Basidiomycota</taxon>
        <taxon>Agaricomycotina</taxon>
        <taxon>Agaricomycetes</taxon>
        <taxon>Agaricomycetidae</taxon>
        <taxon>Boletales</taxon>
        <taxon>Sclerodermatineae</taxon>
        <taxon>Pisolithaceae</taxon>
        <taxon>Pisolithus</taxon>
    </lineage>
</organism>
<dbReference type="GO" id="GO:0000978">
    <property type="term" value="F:RNA polymerase II cis-regulatory region sequence-specific DNA binding"/>
    <property type="evidence" value="ECO:0007669"/>
    <property type="project" value="TreeGrafter"/>
</dbReference>
<dbReference type="AlphaFoldDB" id="A0A0C3PVY3"/>
<evidence type="ECO:0000256" key="1">
    <source>
        <dbReference type="ARBA" id="ARBA00022723"/>
    </source>
</evidence>
<dbReference type="GO" id="GO:0008270">
    <property type="term" value="F:zinc ion binding"/>
    <property type="evidence" value="ECO:0007669"/>
    <property type="project" value="UniProtKB-KW"/>
</dbReference>
<proteinExistence type="predicted"/>
<evidence type="ECO:0000313" key="7">
    <source>
        <dbReference type="EMBL" id="KIO13034.1"/>
    </source>
</evidence>
<dbReference type="STRING" id="870435.A0A0C3PVY3"/>
<keyword evidence="8" id="KW-1185">Reference proteome</keyword>
<dbReference type="InParanoid" id="A0A0C3PVY3"/>
<protein>
    <recommendedName>
        <fullName evidence="6">C2H2-type domain-containing protein</fullName>
    </recommendedName>
</protein>
<feature type="compositionally biased region" description="Polar residues" evidence="5">
    <location>
        <begin position="1"/>
        <end position="22"/>
    </location>
</feature>
<evidence type="ECO:0000256" key="3">
    <source>
        <dbReference type="ARBA" id="ARBA00022833"/>
    </source>
</evidence>
<feature type="region of interest" description="Disordered" evidence="5">
    <location>
        <begin position="386"/>
        <end position="415"/>
    </location>
</feature>
<evidence type="ECO:0000256" key="2">
    <source>
        <dbReference type="ARBA" id="ARBA00022771"/>
    </source>
</evidence>
<evidence type="ECO:0000313" key="8">
    <source>
        <dbReference type="Proteomes" id="UP000054217"/>
    </source>
</evidence>